<organism evidence="2 3">
    <name type="scientific">Orbilia blumenaviensis</name>
    <dbReference type="NCBI Taxonomy" id="1796055"/>
    <lineage>
        <taxon>Eukaryota</taxon>
        <taxon>Fungi</taxon>
        <taxon>Dikarya</taxon>
        <taxon>Ascomycota</taxon>
        <taxon>Pezizomycotina</taxon>
        <taxon>Orbiliomycetes</taxon>
        <taxon>Orbiliales</taxon>
        <taxon>Orbiliaceae</taxon>
        <taxon>Orbilia</taxon>
    </lineage>
</organism>
<feature type="compositionally biased region" description="Low complexity" evidence="1">
    <location>
        <begin position="230"/>
        <end position="240"/>
    </location>
</feature>
<feature type="compositionally biased region" description="Polar residues" evidence="1">
    <location>
        <begin position="100"/>
        <end position="112"/>
    </location>
</feature>
<feature type="region of interest" description="Disordered" evidence="1">
    <location>
        <begin position="1"/>
        <end position="170"/>
    </location>
</feature>
<dbReference type="Proteomes" id="UP001373714">
    <property type="component" value="Unassembled WGS sequence"/>
</dbReference>
<feature type="compositionally biased region" description="Polar residues" evidence="1">
    <location>
        <begin position="26"/>
        <end position="46"/>
    </location>
</feature>
<comment type="caution">
    <text evidence="2">The sequence shown here is derived from an EMBL/GenBank/DDBJ whole genome shotgun (WGS) entry which is preliminary data.</text>
</comment>
<keyword evidence="3" id="KW-1185">Reference proteome</keyword>
<evidence type="ECO:0000256" key="1">
    <source>
        <dbReference type="SAM" id="MobiDB-lite"/>
    </source>
</evidence>
<evidence type="ECO:0000313" key="2">
    <source>
        <dbReference type="EMBL" id="KAK6358800.1"/>
    </source>
</evidence>
<protein>
    <submittedName>
        <fullName evidence="2">Uncharacterized protein</fullName>
    </submittedName>
</protein>
<evidence type="ECO:0000313" key="3">
    <source>
        <dbReference type="Proteomes" id="UP001373714"/>
    </source>
</evidence>
<proteinExistence type="predicted"/>
<name>A0AAV9V9V3_9PEZI</name>
<dbReference type="EMBL" id="JAVHNS010000004">
    <property type="protein sequence ID" value="KAK6358800.1"/>
    <property type="molecule type" value="Genomic_DNA"/>
</dbReference>
<gene>
    <name evidence="2" type="ORF">TWF730_008119</name>
</gene>
<feature type="compositionally biased region" description="Polar residues" evidence="1">
    <location>
        <begin position="275"/>
        <end position="291"/>
    </location>
</feature>
<accession>A0AAV9V9V3</accession>
<sequence>MNPASGISKYPASPVAEDASNMEPGTLTTASCEQRDQNTSQSSQAENEPLKELPSSCGVCSKGPEETSEAPKVGENPADEDEILQNPESHENIQVAEATNYPSGNPAAAQNGQRHEKDTTPLAENQPGLGEESDLEGRMPGVTYTSDISRLQGPRRSDPPTARGRLRDPSRITITLHRNSLLMPPQRTLPDILIRRSATILIGPQIWNGERMLFYRRVSAQRCPFRPAEQAATASQQARQTSRRRPLNFTRAAPQAAPPLGTRGNSRRNNRRLNQPTSEFTSNTTNQTTRQ</sequence>
<dbReference type="AlphaFoldDB" id="A0AAV9V9V3"/>
<feature type="region of interest" description="Disordered" evidence="1">
    <location>
        <begin position="227"/>
        <end position="291"/>
    </location>
</feature>
<reference evidence="2 3" key="1">
    <citation type="submission" date="2019-10" db="EMBL/GenBank/DDBJ databases">
        <authorList>
            <person name="Palmer J.M."/>
        </authorList>
    </citation>
    <scope>NUCLEOTIDE SEQUENCE [LARGE SCALE GENOMIC DNA]</scope>
    <source>
        <strain evidence="2 3">TWF730</strain>
    </source>
</reference>